<reference evidence="1" key="1">
    <citation type="journal article" date="2012" name="PLoS Genet.">
        <title>Comparative analysis of the genomes of two field isolates of the rice blast fungus Magnaporthe oryzae.</title>
        <authorList>
            <person name="Xue M."/>
            <person name="Yang J."/>
            <person name="Li Z."/>
            <person name="Hu S."/>
            <person name="Yao N."/>
            <person name="Dean R.A."/>
            <person name="Zhao W."/>
            <person name="Shen M."/>
            <person name="Zhang H."/>
            <person name="Li C."/>
            <person name="Liu L."/>
            <person name="Cao L."/>
            <person name="Xu X."/>
            <person name="Xing Y."/>
            <person name="Hsiang T."/>
            <person name="Zhang Z."/>
            <person name="Xu J.R."/>
            <person name="Peng Y.L."/>
        </authorList>
    </citation>
    <scope>NUCLEOTIDE SEQUENCE</scope>
    <source>
        <strain evidence="1">Y34</strain>
    </source>
</reference>
<name>A0AA97P2V6_PYRO3</name>
<evidence type="ECO:0000313" key="1">
    <source>
        <dbReference type="EMBL" id="ELQ40949.1"/>
    </source>
</evidence>
<organism evidence="1">
    <name type="scientific">Pyricularia oryzae (strain Y34)</name>
    <name type="common">Rice blast fungus</name>
    <name type="synonym">Magnaporthe oryzae</name>
    <dbReference type="NCBI Taxonomy" id="1143189"/>
    <lineage>
        <taxon>Eukaryota</taxon>
        <taxon>Fungi</taxon>
        <taxon>Dikarya</taxon>
        <taxon>Ascomycota</taxon>
        <taxon>Pezizomycotina</taxon>
        <taxon>Sordariomycetes</taxon>
        <taxon>Sordariomycetidae</taxon>
        <taxon>Magnaporthales</taxon>
        <taxon>Pyriculariaceae</taxon>
        <taxon>Pyricularia</taxon>
    </lineage>
</organism>
<dbReference type="Proteomes" id="UP000011086">
    <property type="component" value="Unassembled WGS sequence"/>
</dbReference>
<gene>
    <name evidence="1" type="ORF">OOU_Y34scaffold00312g1</name>
</gene>
<accession>A0AA97P2V6</accession>
<dbReference type="EMBL" id="JH793298">
    <property type="protein sequence ID" value="ELQ40949.1"/>
    <property type="molecule type" value="Genomic_DNA"/>
</dbReference>
<feature type="non-terminal residue" evidence="1">
    <location>
        <position position="1"/>
    </location>
</feature>
<proteinExistence type="predicted"/>
<protein>
    <submittedName>
        <fullName evidence="1">Uncharacterized protein</fullName>
    </submittedName>
</protein>
<dbReference type="AlphaFoldDB" id="A0AA97P2V6"/>
<sequence>SLRSSSFQQPATVRMLAFSNGGGAGINASAASVAVQKSSKHAHVASIKAFELPIGQGWMAQALVGFPRRHLSRIYSPWPFCVWRIPDEYFMIIDKEPGGQQWSKRPWRNLTAGDVPLGSVITNPKRPEEAVAQLRLSPARDVQSVKYKQFAAAGLGTGYGDLLQEMPERRRDGFHRTTMQFVTGATTFSRLQSYSADELVRQQAARVTMAAGVHLFLVTGTMVAEGECTFTTSLDGNDRSETHTQARVDKPGFGPRLLGLKLVEVWQKSPTSGEVCSKPYQPTSGYTYAYEEDRVEGVYTVLDG</sequence>